<keyword evidence="2" id="KW-1185">Reference proteome</keyword>
<dbReference type="Proteomes" id="UP000299102">
    <property type="component" value="Unassembled WGS sequence"/>
</dbReference>
<sequence length="102" mass="11189">MPALQRAEETSLKISPAVILLTFRSRLDARSCRDASVPFQYVDIVFNASTLKPADLVHFDTGKGASSIFYGYGPSIIYGVFAIPITVTRTQVVMNAQTSYKP</sequence>
<proteinExistence type="predicted"/>
<evidence type="ECO:0000313" key="2">
    <source>
        <dbReference type="Proteomes" id="UP000299102"/>
    </source>
</evidence>
<name>A0A4C1SCR3_EUMVA</name>
<accession>A0A4C1SCR3</accession>
<evidence type="ECO:0000313" key="1">
    <source>
        <dbReference type="EMBL" id="GBO99635.1"/>
    </source>
</evidence>
<protein>
    <submittedName>
        <fullName evidence="1">Uncharacterized protein</fullName>
    </submittedName>
</protein>
<dbReference type="AlphaFoldDB" id="A0A4C1SCR3"/>
<organism evidence="1 2">
    <name type="scientific">Eumeta variegata</name>
    <name type="common">Bagworm moth</name>
    <name type="synonym">Eumeta japonica</name>
    <dbReference type="NCBI Taxonomy" id="151549"/>
    <lineage>
        <taxon>Eukaryota</taxon>
        <taxon>Metazoa</taxon>
        <taxon>Ecdysozoa</taxon>
        <taxon>Arthropoda</taxon>
        <taxon>Hexapoda</taxon>
        <taxon>Insecta</taxon>
        <taxon>Pterygota</taxon>
        <taxon>Neoptera</taxon>
        <taxon>Endopterygota</taxon>
        <taxon>Lepidoptera</taxon>
        <taxon>Glossata</taxon>
        <taxon>Ditrysia</taxon>
        <taxon>Tineoidea</taxon>
        <taxon>Psychidae</taxon>
        <taxon>Oiketicinae</taxon>
        <taxon>Eumeta</taxon>
    </lineage>
</organism>
<dbReference type="EMBL" id="BGZK01003292">
    <property type="protein sequence ID" value="GBO99635.1"/>
    <property type="molecule type" value="Genomic_DNA"/>
</dbReference>
<reference evidence="1 2" key="1">
    <citation type="journal article" date="2019" name="Commun. Biol.">
        <title>The bagworm genome reveals a unique fibroin gene that provides high tensile strength.</title>
        <authorList>
            <person name="Kono N."/>
            <person name="Nakamura H."/>
            <person name="Ohtoshi R."/>
            <person name="Tomita M."/>
            <person name="Numata K."/>
            <person name="Arakawa K."/>
        </authorList>
    </citation>
    <scope>NUCLEOTIDE SEQUENCE [LARGE SCALE GENOMIC DNA]</scope>
</reference>
<gene>
    <name evidence="1" type="ORF">EVAR_69122_1</name>
</gene>
<comment type="caution">
    <text evidence="1">The sequence shown here is derived from an EMBL/GenBank/DDBJ whole genome shotgun (WGS) entry which is preliminary data.</text>
</comment>